<reference evidence="2 3" key="1">
    <citation type="submission" date="2011-06" db="EMBL/GenBank/DDBJ databases">
        <authorList>
            <person name="Muzny D."/>
            <person name="Qin X."/>
            <person name="Deng J."/>
            <person name="Jiang H."/>
            <person name="Liu Y."/>
            <person name="Qu J."/>
            <person name="Song X.-Z."/>
            <person name="Zhang L."/>
            <person name="Thornton R."/>
            <person name="Coyle M."/>
            <person name="Francisco L."/>
            <person name="Jackson L."/>
            <person name="Javaid M."/>
            <person name="Korchina V."/>
            <person name="Kovar C."/>
            <person name="Mata R."/>
            <person name="Mathew T."/>
            <person name="Ngo R."/>
            <person name="Nguyen L."/>
            <person name="Nguyen N."/>
            <person name="Okwuonu G."/>
            <person name="Ongeri F."/>
            <person name="Pham C."/>
            <person name="Simmons D."/>
            <person name="Wilczek-Boney K."/>
            <person name="Hale W."/>
            <person name="Jakkamsetti A."/>
            <person name="Pham P."/>
            <person name="Ruth R."/>
            <person name="San Lucas F."/>
            <person name="Warren J."/>
            <person name="Zhang J."/>
            <person name="Zhao Z."/>
            <person name="Zhou C."/>
            <person name="Zhu D."/>
            <person name="Lee S."/>
            <person name="Bess C."/>
            <person name="Blankenburg K."/>
            <person name="Forbes L."/>
            <person name="Fu Q."/>
            <person name="Gubbala S."/>
            <person name="Hirani K."/>
            <person name="Jayaseelan J.C."/>
            <person name="Lara F."/>
            <person name="Munidasa M."/>
            <person name="Palculict T."/>
            <person name="Patil S."/>
            <person name="Pu L.-L."/>
            <person name="Saada N."/>
            <person name="Tang L."/>
            <person name="Weissenberger G."/>
            <person name="Zhu Y."/>
            <person name="Hemphill L."/>
            <person name="Shang Y."/>
            <person name="Youmans B."/>
            <person name="Ayvaz T."/>
            <person name="Ross M."/>
            <person name="Santibanez J."/>
            <person name="Aqrawi P."/>
            <person name="Gross S."/>
            <person name="Joshi V."/>
            <person name="Fowler G."/>
            <person name="Nazareth L."/>
            <person name="Reid J."/>
            <person name="Worley K."/>
            <person name="Petrosino J."/>
            <person name="Highlander S."/>
            <person name="Gibbs R."/>
        </authorList>
    </citation>
    <scope>NUCLEOTIDE SEQUENCE [LARGE SCALE GENOMIC DNA]</scope>
    <source>
        <strain evidence="2 3">ATCC 25577</strain>
    </source>
</reference>
<gene>
    <name evidence="2" type="ORF">HMPREF9153_0792</name>
</gene>
<organism evidence="2 3">
    <name type="scientific">Cutibacterium avidum ATCC 25577</name>
    <dbReference type="NCBI Taxonomy" id="997355"/>
    <lineage>
        <taxon>Bacteria</taxon>
        <taxon>Bacillati</taxon>
        <taxon>Actinomycetota</taxon>
        <taxon>Actinomycetes</taxon>
        <taxon>Propionibacteriales</taxon>
        <taxon>Propionibacteriaceae</taxon>
        <taxon>Cutibacterium</taxon>
    </lineage>
</organism>
<proteinExistence type="predicted"/>
<accession>G4CW85</accession>
<dbReference type="PANTHER" id="PTHR43236:SF1">
    <property type="entry name" value="BLL7220 PROTEIN"/>
    <property type="match status" value="1"/>
</dbReference>
<dbReference type="HOGENOM" id="CLU_084682_3_0_11"/>
<evidence type="ECO:0000313" key="2">
    <source>
        <dbReference type="EMBL" id="EGY78209.1"/>
    </source>
</evidence>
<sequence>MTGLTTDDPDRVARQILETTIATGGAVRVPVDVTRVACRLGLAVERRLLEPGVDGLLVKLEGQTRFRAVVSSRCDLDRRRFVLAHEIGHHVREHQGPWTGEAVLGRVERHRELSMMPVTTTDPDERWADDFATALLMPAGVVATLWSTGMDLDVLARRLGVTPAALTLRLTRR</sequence>
<dbReference type="RefSeq" id="WP_004809615.1">
    <property type="nucleotide sequence ID" value="NZ_JH165054.1"/>
</dbReference>
<keyword evidence="3" id="KW-1185">Reference proteome</keyword>
<feature type="domain" description="IrrE N-terminal-like" evidence="1">
    <location>
        <begin position="69"/>
        <end position="171"/>
    </location>
</feature>
<dbReference type="Proteomes" id="UP000005332">
    <property type="component" value="Unassembled WGS sequence"/>
</dbReference>
<evidence type="ECO:0000313" key="3">
    <source>
        <dbReference type="Proteomes" id="UP000005332"/>
    </source>
</evidence>
<evidence type="ECO:0000259" key="1">
    <source>
        <dbReference type="Pfam" id="PF06114"/>
    </source>
</evidence>
<dbReference type="PATRIC" id="fig|997355.3.peg.775"/>
<comment type="caution">
    <text evidence="2">The sequence shown here is derived from an EMBL/GenBank/DDBJ whole genome shotgun (WGS) entry which is preliminary data.</text>
</comment>
<dbReference type="InterPro" id="IPR052345">
    <property type="entry name" value="Rad_response_metalloprotease"/>
</dbReference>
<dbReference type="AlphaFoldDB" id="G4CW85"/>
<name>G4CW85_9ACTN</name>
<dbReference type="Pfam" id="PF06114">
    <property type="entry name" value="Peptidase_M78"/>
    <property type="match status" value="1"/>
</dbReference>
<dbReference type="EMBL" id="AGBA01000009">
    <property type="protein sequence ID" value="EGY78209.1"/>
    <property type="molecule type" value="Genomic_DNA"/>
</dbReference>
<dbReference type="InterPro" id="IPR010359">
    <property type="entry name" value="IrrE_HExxH"/>
</dbReference>
<protein>
    <recommendedName>
        <fullName evidence="1">IrrE N-terminal-like domain-containing protein</fullName>
    </recommendedName>
</protein>
<dbReference type="Gene3D" id="1.10.10.2910">
    <property type="match status" value="1"/>
</dbReference>
<dbReference type="PANTHER" id="PTHR43236">
    <property type="entry name" value="ANTITOXIN HIGA1"/>
    <property type="match status" value="1"/>
</dbReference>